<keyword evidence="1" id="KW-0812">Transmembrane</keyword>
<sequence length="322" mass="35352">MQRFFSNKRLALFAPFIGLVFLTLVAFGLWVGASGRIGDELAARGLSWEGLARAGFPARITLEIDKPRWRDTTPGSSLVWQNQGLTLTVMPFDGGHAIIDFKGDHHLGFDGGDLRMAHQGNLMSAIVDFDGLNRASFEAQQPSVNGTWLDLDLSARAAELALHARRAPTANEARYDVALLAKNLTLKQDNGTLALTRLDAAVTVPAAAFERPLEAGDVIVLDRVTLERQQLTLIGKGRVKLRANGYMDGMLDLDIVGLEPFIDALIEFDLIKRRDRRKLLLLGGLGAAFGGDTPDRLSLPLRFQNKRLYLGDLELGAAPRWK</sequence>
<comment type="caution">
    <text evidence="2">The sequence shown here is derived from an EMBL/GenBank/DDBJ whole genome shotgun (WGS) entry which is preliminary data.</text>
</comment>
<organism evidence="2 3">
    <name type="scientific">PS1 clade bacterium</name>
    <dbReference type="NCBI Taxonomy" id="2175152"/>
    <lineage>
        <taxon>Bacteria</taxon>
        <taxon>Pseudomonadati</taxon>
        <taxon>Pseudomonadota</taxon>
        <taxon>Alphaproteobacteria</taxon>
        <taxon>PS1 clade</taxon>
    </lineage>
</organism>
<keyword evidence="1" id="KW-1133">Transmembrane helix</keyword>
<dbReference type="InterPro" id="IPR018666">
    <property type="entry name" value="DUF2125"/>
</dbReference>
<dbReference type="AlphaFoldDB" id="A0A937L6V2"/>
<keyword evidence="1" id="KW-0472">Membrane</keyword>
<feature type="transmembrane region" description="Helical" evidence="1">
    <location>
        <begin position="12"/>
        <end position="33"/>
    </location>
</feature>
<proteinExistence type="predicted"/>
<accession>A0A937L6V2</accession>
<dbReference type="Proteomes" id="UP000785783">
    <property type="component" value="Unassembled WGS sequence"/>
</dbReference>
<dbReference type="EMBL" id="JADHOK010000051">
    <property type="protein sequence ID" value="MBL6761938.1"/>
    <property type="molecule type" value="Genomic_DNA"/>
</dbReference>
<evidence type="ECO:0000256" key="1">
    <source>
        <dbReference type="SAM" id="Phobius"/>
    </source>
</evidence>
<reference evidence="2" key="1">
    <citation type="submission" date="2020-10" db="EMBL/GenBank/DDBJ databases">
        <title>Microbiome of the Black Sea water column analyzed by genome centric metagenomics.</title>
        <authorList>
            <person name="Cabello-Yeves P.J."/>
            <person name="Callieri C."/>
            <person name="Picazo A."/>
            <person name="Mehrshad M."/>
            <person name="Haro-Moreno J.M."/>
            <person name="Roda-Garcia J."/>
            <person name="Dzembekova N."/>
            <person name="Slabakova V."/>
            <person name="Slabakova N."/>
            <person name="Moncheva S."/>
            <person name="Rodriguez-Valera F."/>
        </authorList>
    </citation>
    <scope>NUCLEOTIDE SEQUENCE</scope>
    <source>
        <strain evidence="2">BS307-5m-G5</strain>
    </source>
</reference>
<gene>
    <name evidence="2" type="ORF">ISQ19_04495</name>
</gene>
<dbReference type="Pfam" id="PF09898">
    <property type="entry name" value="DUF2125"/>
    <property type="match status" value="1"/>
</dbReference>
<protein>
    <submittedName>
        <fullName evidence="2">DUF2125 domain-containing protein</fullName>
    </submittedName>
</protein>
<evidence type="ECO:0000313" key="2">
    <source>
        <dbReference type="EMBL" id="MBL6761938.1"/>
    </source>
</evidence>
<name>A0A937L6V2_9PROT</name>
<evidence type="ECO:0000313" key="3">
    <source>
        <dbReference type="Proteomes" id="UP000785783"/>
    </source>
</evidence>